<comment type="caution">
    <text evidence="2">The sequence shown here is derived from an EMBL/GenBank/DDBJ whole genome shotgun (WGS) entry which is preliminary data.</text>
</comment>
<feature type="region of interest" description="Disordered" evidence="1">
    <location>
        <begin position="47"/>
        <end position="69"/>
    </location>
</feature>
<evidence type="ECO:0000313" key="2">
    <source>
        <dbReference type="EMBL" id="GGL92229.1"/>
    </source>
</evidence>
<feature type="region of interest" description="Disordered" evidence="1">
    <location>
        <begin position="1"/>
        <end position="30"/>
    </location>
</feature>
<proteinExistence type="predicted"/>
<evidence type="ECO:0000256" key="1">
    <source>
        <dbReference type="SAM" id="MobiDB-lite"/>
    </source>
</evidence>
<gene>
    <name evidence="2" type="ORF">GCM10011594_09980</name>
</gene>
<keyword evidence="3" id="KW-1185">Reference proteome</keyword>
<reference evidence="2" key="2">
    <citation type="submission" date="2020-09" db="EMBL/GenBank/DDBJ databases">
        <authorList>
            <person name="Sun Q."/>
            <person name="Zhou Y."/>
        </authorList>
    </citation>
    <scope>NUCLEOTIDE SEQUENCE</scope>
    <source>
        <strain evidence="2">CGMCC 4.7308</strain>
    </source>
</reference>
<sequence length="126" mass="13384">MKQSSSSTITRRSRAHASSAPTPRAEPFNAATNTIPLSFIRNSISCSSSNSVAPHSGVRRMAGRSADDRPIPAAVANADAPTRPVTGLSSPPSCSQSMAAWLMNRCGWVPVRTTQRIEGSSWMLSK</sequence>
<dbReference type="EMBL" id="BMNA01000002">
    <property type="protein sequence ID" value="GGL92229.1"/>
    <property type="molecule type" value="Genomic_DNA"/>
</dbReference>
<feature type="compositionally biased region" description="Low complexity" evidence="1">
    <location>
        <begin position="1"/>
        <end position="25"/>
    </location>
</feature>
<accession>A0A917SS33</accession>
<dbReference type="AlphaFoldDB" id="A0A917SS33"/>
<dbReference type="RefSeq" id="WP_188940408.1">
    <property type="nucleotide sequence ID" value="NZ_BMNA01000002.1"/>
</dbReference>
<name>A0A917SS33_9ACTN</name>
<evidence type="ECO:0000313" key="3">
    <source>
        <dbReference type="Proteomes" id="UP000655208"/>
    </source>
</evidence>
<protein>
    <submittedName>
        <fullName evidence="2">Uncharacterized protein</fullName>
    </submittedName>
</protein>
<organism evidence="2 3">
    <name type="scientific">Nakamurella endophytica</name>
    <dbReference type="NCBI Taxonomy" id="1748367"/>
    <lineage>
        <taxon>Bacteria</taxon>
        <taxon>Bacillati</taxon>
        <taxon>Actinomycetota</taxon>
        <taxon>Actinomycetes</taxon>
        <taxon>Nakamurellales</taxon>
        <taxon>Nakamurellaceae</taxon>
        <taxon>Nakamurella</taxon>
    </lineage>
</organism>
<reference evidence="2" key="1">
    <citation type="journal article" date="2014" name="Int. J. Syst. Evol. Microbiol.">
        <title>Complete genome sequence of Corynebacterium casei LMG S-19264T (=DSM 44701T), isolated from a smear-ripened cheese.</title>
        <authorList>
            <consortium name="US DOE Joint Genome Institute (JGI-PGF)"/>
            <person name="Walter F."/>
            <person name="Albersmeier A."/>
            <person name="Kalinowski J."/>
            <person name="Ruckert C."/>
        </authorList>
    </citation>
    <scope>NUCLEOTIDE SEQUENCE</scope>
    <source>
        <strain evidence="2">CGMCC 4.7308</strain>
    </source>
</reference>
<dbReference type="Proteomes" id="UP000655208">
    <property type="component" value="Unassembled WGS sequence"/>
</dbReference>